<evidence type="ECO:0000256" key="1">
    <source>
        <dbReference type="ARBA" id="ARBA00004123"/>
    </source>
</evidence>
<dbReference type="Gene3D" id="1.25.40.10">
    <property type="entry name" value="Tetratricopeptide repeat domain"/>
    <property type="match status" value="1"/>
</dbReference>
<feature type="compositionally biased region" description="Acidic residues" evidence="6">
    <location>
        <begin position="159"/>
        <end position="172"/>
    </location>
</feature>
<dbReference type="GO" id="GO:0042393">
    <property type="term" value="F:histone binding"/>
    <property type="evidence" value="ECO:0007669"/>
    <property type="project" value="TreeGrafter"/>
</dbReference>
<dbReference type="GO" id="GO:0005654">
    <property type="term" value="C:nucleoplasm"/>
    <property type="evidence" value="ECO:0007669"/>
    <property type="project" value="TreeGrafter"/>
</dbReference>
<feature type="compositionally biased region" description="Polar residues" evidence="6">
    <location>
        <begin position="1"/>
        <end position="12"/>
    </location>
</feature>
<feature type="compositionally biased region" description="Basic and acidic residues" evidence="6">
    <location>
        <begin position="39"/>
        <end position="52"/>
    </location>
</feature>
<dbReference type="InterPro" id="IPR011990">
    <property type="entry name" value="TPR-like_helical_dom_sf"/>
</dbReference>
<name>A0AAV7JCU8_9METZ</name>
<comment type="subcellular location">
    <subcellularLocation>
        <location evidence="1">Nucleus</location>
    </subcellularLocation>
</comment>
<dbReference type="AlphaFoldDB" id="A0AAV7JCU8"/>
<keyword evidence="4" id="KW-0802">TPR repeat</keyword>
<feature type="region of interest" description="Disordered" evidence="6">
    <location>
        <begin position="150"/>
        <end position="173"/>
    </location>
</feature>
<comment type="caution">
    <text evidence="7">The sequence shown here is derived from an EMBL/GenBank/DDBJ whole genome shotgun (WGS) entry which is preliminary data.</text>
</comment>
<accession>A0AAV7JCU8</accession>
<proteinExistence type="inferred from homology"/>
<feature type="region of interest" description="Disordered" evidence="6">
    <location>
        <begin position="320"/>
        <end position="343"/>
    </location>
</feature>
<evidence type="ECO:0000256" key="4">
    <source>
        <dbReference type="ARBA" id="ARBA00022803"/>
    </source>
</evidence>
<dbReference type="SMART" id="SM00028">
    <property type="entry name" value="TPR"/>
    <property type="match status" value="2"/>
</dbReference>
<keyword evidence="3" id="KW-0677">Repeat</keyword>
<keyword evidence="5" id="KW-0539">Nucleus</keyword>
<evidence type="ECO:0000256" key="6">
    <source>
        <dbReference type="SAM" id="MobiDB-lite"/>
    </source>
</evidence>
<evidence type="ECO:0000256" key="3">
    <source>
        <dbReference type="ARBA" id="ARBA00022737"/>
    </source>
</evidence>
<feature type="region of interest" description="Disordered" evidence="6">
    <location>
        <begin position="1"/>
        <end position="71"/>
    </location>
</feature>
<dbReference type="InterPro" id="IPR019734">
    <property type="entry name" value="TPR_rpt"/>
</dbReference>
<dbReference type="GO" id="GO:0034080">
    <property type="term" value="P:CENP-A containing chromatin assembly"/>
    <property type="evidence" value="ECO:0007669"/>
    <property type="project" value="TreeGrafter"/>
</dbReference>
<comment type="similarity">
    <text evidence="2">Belongs to the NASP family.</text>
</comment>
<evidence type="ECO:0000313" key="7">
    <source>
        <dbReference type="EMBL" id="KAI6646584.1"/>
    </source>
</evidence>
<keyword evidence="8" id="KW-1185">Reference proteome</keyword>
<reference evidence="7 8" key="1">
    <citation type="journal article" date="2023" name="BMC Biol.">
        <title>The compact genome of the sponge Oopsacas minuta (Hexactinellida) is lacking key metazoan core genes.</title>
        <authorList>
            <person name="Santini S."/>
            <person name="Schenkelaars Q."/>
            <person name="Jourda C."/>
            <person name="Duchesne M."/>
            <person name="Belahbib H."/>
            <person name="Rocher C."/>
            <person name="Selva M."/>
            <person name="Riesgo A."/>
            <person name="Vervoort M."/>
            <person name="Leys S.P."/>
            <person name="Kodjabachian L."/>
            <person name="Le Bivic A."/>
            <person name="Borchiellini C."/>
            <person name="Claverie J.M."/>
            <person name="Renard E."/>
        </authorList>
    </citation>
    <scope>NUCLEOTIDE SEQUENCE [LARGE SCALE GENOMIC DNA]</scope>
    <source>
        <strain evidence="7">SPO-2</strain>
    </source>
</reference>
<evidence type="ECO:0000256" key="2">
    <source>
        <dbReference type="ARBA" id="ARBA00008402"/>
    </source>
</evidence>
<dbReference type="EMBL" id="JAKMXF010000354">
    <property type="protein sequence ID" value="KAI6646584.1"/>
    <property type="molecule type" value="Genomic_DNA"/>
</dbReference>
<evidence type="ECO:0000256" key="5">
    <source>
        <dbReference type="ARBA" id="ARBA00023242"/>
    </source>
</evidence>
<dbReference type="PANTHER" id="PTHR15081">
    <property type="entry name" value="NUCLEAR AUTOANTIGENIC SPERM PROTEIN NASP -RELATED"/>
    <property type="match status" value="1"/>
</dbReference>
<feature type="compositionally biased region" description="Acidic residues" evidence="6">
    <location>
        <begin position="53"/>
        <end position="66"/>
    </location>
</feature>
<organism evidence="7 8">
    <name type="scientific">Oopsacas minuta</name>
    <dbReference type="NCBI Taxonomy" id="111878"/>
    <lineage>
        <taxon>Eukaryota</taxon>
        <taxon>Metazoa</taxon>
        <taxon>Porifera</taxon>
        <taxon>Hexactinellida</taxon>
        <taxon>Hexasterophora</taxon>
        <taxon>Lyssacinosida</taxon>
        <taxon>Leucopsacidae</taxon>
        <taxon>Oopsacas</taxon>
    </lineage>
</organism>
<dbReference type="GO" id="GO:0006335">
    <property type="term" value="P:DNA replication-dependent chromatin assembly"/>
    <property type="evidence" value="ECO:0007669"/>
    <property type="project" value="TreeGrafter"/>
</dbReference>
<dbReference type="SUPFAM" id="SSF48452">
    <property type="entry name" value="TPR-like"/>
    <property type="match status" value="1"/>
</dbReference>
<gene>
    <name evidence="7" type="ORF">LOD99_12705</name>
</gene>
<feature type="region of interest" description="Disordered" evidence="6">
    <location>
        <begin position="367"/>
        <end position="399"/>
    </location>
</feature>
<protein>
    <submittedName>
        <fullName evidence="7">Nuclear autoantigenic sperm protein</fullName>
    </submittedName>
</protein>
<sequence length="399" mass="43522">MAEAQNSTNEATDNLVEDQPSSRTVPQTEIPDTPADMPAGDKGEGDEQGKEMDSEDSQESPDEGDLEDSKHEILDPEQLEERLGEARKAVIVSRYEDAMQLLPSCLATITDKEGELSVKLAEPHYLYGKSMFECARINTGVLGEGVLKDKHTHSKGEESSDDNVETTDEVTETEPNNFEVAWENLEVSRVICSKALELNSSDIEVANILLEVLTCLAELQIETGCYEKAAADFEECLQLLGKYPDISTLKLVGATHFSIGMALSLAGDYQLAVEALTRSLDALTKLLGESEGSEASSLQELIDDIKPRLAEAIDQTREKIEQMKQGSESDKPTNSSNGDKDAKVILKPVSIDLESVKVNDISHLVRKKRSVEEVTSGPVGEATSPKKAKKEQEVNALNP</sequence>
<dbReference type="InterPro" id="IPR051730">
    <property type="entry name" value="NASP-like"/>
</dbReference>
<dbReference type="Proteomes" id="UP001165289">
    <property type="component" value="Unassembled WGS sequence"/>
</dbReference>
<evidence type="ECO:0000313" key="8">
    <source>
        <dbReference type="Proteomes" id="UP001165289"/>
    </source>
</evidence>
<feature type="compositionally biased region" description="Basic and acidic residues" evidence="6">
    <location>
        <begin position="320"/>
        <end position="331"/>
    </location>
</feature>
<dbReference type="PANTHER" id="PTHR15081:SF1">
    <property type="entry name" value="NUCLEAR AUTOANTIGENIC SPERM PROTEIN"/>
    <property type="match status" value="1"/>
</dbReference>